<feature type="transmembrane region" description="Helical" evidence="1">
    <location>
        <begin position="112"/>
        <end position="131"/>
    </location>
</feature>
<keyword evidence="1" id="KW-0812">Transmembrane</keyword>
<sequence length="271" mass="30571">MATTKISGWQKLGRLYRKELRDLRLESMVVLGLILLWNLFLYYKASTATWPPGTHLVFSLMMLVITGFLPLIESFKIWRDEWKNNTVYLLFSLPVNGQQVVLAKLLAVLTQFILLSLAALLATGALFKATVLNADFVMINNEIWRLIRQYRLILAIIAVNGVLELVNFVLLAFLGTLLGQSVRKFSGWVTGTFFLVGMYVAGKLATWLAIVLNYLPWPATNIRLPLNFRDLSIYSTSSGDISIYAGTVALLLVTGLLFIATVLFYNRRVEL</sequence>
<feature type="transmembrane region" description="Helical" evidence="1">
    <location>
        <begin position="23"/>
        <end position="43"/>
    </location>
</feature>
<dbReference type="RefSeq" id="WP_025774656.1">
    <property type="nucleotide sequence ID" value="NZ_DF238840.1"/>
</dbReference>
<dbReference type="EMBL" id="DF238840">
    <property type="protein sequence ID" value="GAF26942.1"/>
    <property type="molecule type" value="Genomic_DNA"/>
</dbReference>
<reference evidence="2" key="1">
    <citation type="journal article" date="2014" name="Gene">
        <title>Genome-guided analysis of transformation efficiency and carbon dioxide assimilation by Moorella thermoacetica Y72.</title>
        <authorList>
            <person name="Tsukahara K."/>
            <person name="Kita A."/>
            <person name="Nakashimada Y."/>
            <person name="Hoshino T."/>
            <person name="Murakami K."/>
        </authorList>
    </citation>
    <scope>NUCLEOTIDE SEQUENCE [LARGE SCALE GENOMIC DNA]</scope>
    <source>
        <strain evidence="2">Y72</strain>
    </source>
</reference>
<evidence type="ECO:0000256" key="1">
    <source>
        <dbReference type="SAM" id="Phobius"/>
    </source>
</evidence>
<feature type="transmembrane region" description="Helical" evidence="1">
    <location>
        <begin position="193"/>
        <end position="215"/>
    </location>
</feature>
<protein>
    <submittedName>
        <fullName evidence="2">ABC-type transport system</fullName>
    </submittedName>
</protein>
<accession>A0A0S6UH77</accession>
<dbReference type="AlphaFoldDB" id="A0A0S6UH77"/>
<keyword evidence="1" id="KW-1133">Transmembrane helix</keyword>
<proteinExistence type="predicted"/>
<name>A0A0S6UH77_NEOTH</name>
<dbReference type="InterPro" id="IPR025699">
    <property type="entry name" value="ABC2_memb-like"/>
</dbReference>
<dbReference type="Proteomes" id="UP000063718">
    <property type="component" value="Unassembled WGS sequence"/>
</dbReference>
<keyword evidence="1" id="KW-0472">Membrane</keyword>
<gene>
    <name evidence="2" type="ORF">MTY_2282</name>
</gene>
<feature type="transmembrane region" description="Helical" evidence="1">
    <location>
        <begin position="241"/>
        <end position="265"/>
    </location>
</feature>
<organism evidence="2">
    <name type="scientific">Moorella thermoacetica Y72</name>
    <dbReference type="NCBI Taxonomy" id="1325331"/>
    <lineage>
        <taxon>Bacteria</taxon>
        <taxon>Bacillati</taxon>
        <taxon>Bacillota</taxon>
        <taxon>Clostridia</taxon>
        <taxon>Neomoorellales</taxon>
        <taxon>Neomoorellaceae</taxon>
        <taxon>Neomoorella</taxon>
    </lineage>
</organism>
<feature type="transmembrane region" description="Helical" evidence="1">
    <location>
        <begin position="55"/>
        <end position="75"/>
    </location>
</feature>
<evidence type="ECO:0000313" key="2">
    <source>
        <dbReference type="EMBL" id="GAF26942.1"/>
    </source>
</evidence>
<dbReference type="Pfam" id="PF13346">
    <property type="entry name" value="ABC2_membrane_5"/>
    <property type="match status" value="1"/>
</dbReference>
<feature type="transmembrane region" description="Helical" evidence="1">
    <location>
        <begin position="152"/>
        <end position="173"/>
    </location>
</feature>